<dbReference type="SUPFAM" id="SSF47781">
    <property type="entry name" value="RuvA domain 2-like"/>
    <property type="match status" value="1"/>
</dbReference>
<dbReference type="AlphaFoldDB" id="A0A069RAM6"/>
<dbReference type="eggNOG" id="COG1555">
    <property type="taxonomic scope" value="Bacteria"/>
</dbReference>
<dbReference type="InterPro" id="IPR003583">
    <property type="entry name" value="Hlx-hairpin-Hlx_DNA-bd_motif"/>
</dbReference>
<evidence type="ECO:0000313" key="4">
    <source>
        <dbReference type="Proteomes" id="UP000027946"/>
    </source>
</evidence>
<dbReference type="PANTHER" id="PTHR21180">
    <property type="entry name" value="ENDONUCLEASE/EXONUCLEASE/PHOSPHATASE FAMILY DOMAIN-CONTAINING PROTEIN 1"/>
    <property type="match status" value="1"/>
</dbReference>
<name>A0A069RAM6_PEPLI</name>
<protein>
    <submittedName>
        <fullName evidence="3">ComE operon protein 1</fullName>
    </submittedName>
</protein>
<feature type="domain" description="Helix-hairpin-helix DNA-binding motif class 1" evidence="2">
    <location>
        <begin position="187"/>
        <end position="206"/>
    </location>
</feature>
<organism evidence="3 4">
    <name type="scientific">Peptoclostridium litorale DSM 5388</name>
    <dbReference type="NCBI Taxonomy" id="1121324"/>
    <lineage>
        <taxon>Bacteria</taxon>
        <taxon>Bacillati</taxon>
        <taxon>Bacillota</taxon>
        <taxon>Clostridia</taxon>
        <taxon>Peptostreptococcales</taxon>
        <taxon>Peptoclostridiaceae</taxon>
        <taxon>Peptoclostridium</taxon>
    </lineage>
</organism>
<keyword evidence="4" id="KW-1185">Reference proteome</keyword>
<evidence type="ECO:0000313" key="3">
    <source>
        <dbReference type="EMBL" id="KDR94091.1"/>
    </source>
</evidence>
<dbReference type="NCBIfam" id="TIGR00426">
    <property type="entry name" value="competence protein ComEA helix-hairpin-helix repeat region"/>
    <property type="match status" value="1"/>
</dbReference>
<dbReference type="Gene3D" id="3.10.560.10">
    <property type="entry name" value="Outer membrane lipoprotein wza domain like"/>
    <property type="match status" value="1"/>
</dbReference>
<comment type="caution">
    <text evidence="3">The sequence shown here is derived from an EMBL/GenBank/DDBJ whole genome shotgun (WGS) entry which is preliminary data.</text>
</comment>
<dbReference type="InterPro" id="IPR051675">
    <property type="entry name" value="Endo/Exo/Phosphatase_dom_1"/>
</dbReference>
<feature type="region of interest" description="Disordered" evidence="1">
    <location>
        <begin position="39"/>
        <end position="58"/>
    </location>
</feature>
<feature type="domain" description="Helix-hairpin-helix DNA-binding motif class 1" evidence="2">
    <location>
        <begin position="157"/>
        <end position="176"/>
    </location>
</feature>
<sequence length="210" mass="23701">MEFKTDKNKMIAGLLVIIIIVIAFKNNSQREVHVISSEKESLQEKVQSEQETSEYDREPEEVAARIKVYVSGEVKNYGVIEMSRDARLVDAVEKLGGLTEYADVNRVNLAQRLEDGGHYIVPKIGENIDVQNEYQMQSNGANDEDNAKIDINTADAIRLKELPGIGDAIAQRIIEYREQNGKFKSIDQIKNVSGIGDKKFEGIRDMIRVE</sequence>
<dbReference type="Gene3D" id="1.10.150.310">
    <property type="entry name" value="Tex RuvX-like domain-like"/>
    <property type="match status" value="1"/>
</dbReference>
<dbReference type="EMBL" id="JJMM01000026">
    <property type="protein sequence ID" value="KDR94091.1"/>
    <property type="molecule type" value="Genomic_DNA"/>
</dbReference>
<evidence type="ECO:0000259" key="2">
    <source>
        <dbReference type="SMART" id="SM00278"/>
    </source>
</evidence>
<reference evidence="3 4" key="1">
    <citation type="submission" date="2014-03" db="EMBL/GenBank/DDBJ databases">
        <title>Genome sequence of Clostridium litorale W6, DSM 5388.</title>
        <authorList>
            <person name="Poehlein A."/>
            <person name="Jagirdar A."/>
            <person name="Khonsari B."/>
            <person name="Chibani C.M."/>
            <person name="Gutierrez Gutierrez D.A."/>
            <person name="Davydova E."/>
            <person name="Alghaithi H.S."/>
            <person name="Nair K.P."/>
            <person name="Dhamotharan K."/>
            <person name="Chandran L."/>
            <person name="G W."/>
            <person name="Daniel R."/>
        </authorList>
    </citation>
    <scope>NUCLEOTIDE SEQUENCE [LARGE SCALE GENOMIC DNA]</scope>
    <source>
        <strain evidence="3 4">W6</strain>
    </source>
</reference>
<dbReference type="STRING" id="1121324.CLIT_23c03630"/>
<dbReference type="InterPro" id="IPR004509">
    <property type="entry name" value="Competence_ComEA_HhH"/>
</dbReference>
<dbReference type="GO" id="GO:0003677">
    <property type="term" value="F:DNA binding"/>
    <property type="evidence" value="ECO:0007669"/>
    <property type="project" value="InterPro"/>
</dbReference>
<dbReference type="GO" id="GO:0015628">
    <property type="term" value="P:protein secretion by the type II secretion system"/>
    <property type="evidence" value="ECO:0007669"/>
    <property type="project" value="TreeGrafter"/>
</dbReference>
<dbReference type="InterPro" id="IPR010994">
    <property type="entry name" value="RuvA_2-like"/>
</dbReference>
<dbReference type="InterPro" id="IPR019554">
    <property type="entry name" value="Soluble_ligand-bd"/>
</dbReference>
<dbReference type="SMART" id="SM00278">
    <property type="entry name" value="HhH1"/>
    <property type="match status" value="2"/>
</dbReference>
<dbReference type="Pfam" id="PF10531">
    <property type="entry name" value="SLBB"/>
    <property type="match status" value="1"/>
</dbReference>
<proteinExistence type="predicted"/>
<accession>A0A069RAM6</accession>
<evidence type="ECO:0000256" key="1">
    <source>
        <dbReference type="SAM" id="MobiDB-lite"/>
    </source>
</evidence>
<dbReference type="GO" id="GO:0006281">
    <property type="term" value="P:DNA repair"/>
    <property type="evidence" value="ECO:0007669"/>
    <property type="project" value="InterPro"/>
</dbReference>
<dbReference type="Proteomes" id="UP000027946">
    <property type="component" value="Unassembled WGS sequence"/>
</dbReference>
<dbReference type="GO" id="GO:0015627">
    <property type="term" value="C:type II protein secretion system complex"/>
    <property type="evidence" value="ECO:0007669"/>
    <property type="project" value="TreeGrafter"/>
</dbReference>
<dbReference type="Pfam" id="PF12836">
    <property type="entry name" value="HHH_3"/>
    <property type="match status" value="1"/>
</dbReference>
<gene>
    <name evidence="3" type="primary">comEA</name>
    <name evidence="3" type="ORF">CLIT_23c03630</name>
</gene>
<dbReference type="PANTHER" id="PTHR21180:SF32">
    <property type="entry name" value="ENDONUCLEASE_EXONUCLEASE_PHOSPHATASE FAMILY DOMAIN-CONTAINING PROTEIN 1"/>
    <property type="match status" value="1"/>
</dbReference>